<dbReference type="PANTHER" id="PTHR23325:SF1">
    <property type="entry name" value="SERUM RESPONSE FACTOR-BINDING PROTEIN 1"/>
    <property type="match status" value="1"/>
</dbReference>
<comment type="function">
    <text evidence="3">May be involved in regulating transcriptional activation of cardiac genes during the aging process. May play a role in biosynthesis and/or processing of SLC2A4 in adipose cells.</text>
</comment>
<evidence type="ECO:0000256" key="5">
    <source>
        <dbReference type="SAM" id="MobiDB-lite"/>
    </source>
</evidence>
<feature type="compositionally biased region" description="Acidic residues" evidence="5">
    <location>
        <begin position="275"/>
        <end position="289"/>
    </location>
</feature>
<evidence type="ECO:0000256" key="1">
    <source>
        <dbReference type="ARBA" id="ARBA00013459"/>
    </source>
</evidence>
<organism evidence="7 8">
    <name type="scientific">Engystomops pustulosus</name>
    <name type="common">Tungara frog</name>
    <name type="synonym">Physalaemus pustulosus</name>
    <dbReference type="NCBI Taxonomy" id="76066"/>
    <lineage>
        <taxon>Eukaryota</taxon>
        <taxon>Metazoa</taxon>
        <taxon>Chordata</taxon>
        <taxon>Craniata</taxon>
        <taxon>Vertebrata</taxon>
        <taxon>Euteleostomi</taxon>
        <taxon>Amphibia</taxon>
        <taxon>Batrachia</taxon>
        <taxon>Anura</taxon>
        <taxon>Neobatrachia</taxon>
        <taxon>Hyloidea</taxon>
        <taxon>Leptodactylidae</taxon>
        <taxon>Leiuperinae</taxon>
        <taxon>Engystomops</taxon>
    </lineage>
</organism>
<reference evidence="7" key="1">
    <citation type="thesis" date="2020" institute="ProQuest LLC" country="789 East Eisenhower Parkway, Ann Arbor, MI, USA">
        <title>Comparative Genomics and Chromosome Evolution.</title>
        <authorList>
            <person name="Mudd A.B."/>
        </authorList>
    </citation>
    <scope>NUCLEOTIDE SEQUENCE</scope>
    <source>
        <strain evidence="7">237g6f4</strain>
        <tissue evidence="7">Blood</tissue>
    </source>
</reference>
<evidence type="ECO:0000259" key="6">
    <source>
        <dbReference type="Pfam" id="PF09073"/>
    </source>
</evidence>
<dbReference type="Pfam" id="PF09073">
    <property type="entry name" value="BUD22"/>
    <property type="match status" value="1"/>
</dbReference>
<feature type="compositionally biased region" description="Basic and acidic residues" evidence="5">
    <location>
        <begin position="146"/>
        <end position="157"/>
    </location>
</feature>
<feature type="compositionally biased region" description="Basic residues" evidence="5">
    <location>
        <begin position="158"/>
        <end position="175"/>
    </location>
</feature>
<dbReference type="AlphaFoldDB" id="A0AAV7DKQ3"/>
<dbReference type="GO" id="GO:0030490">
    <property type="term" value="P:maturation of SSU-rRNA"/>
    <property type="evidence" value="ECO:0007669"/>
    <property type="project" value="TreeGrafter"/>
</dbReference>
<dbReference type="InterPro" id="IPR037393">
    <property type="entry name" value="Bud22/SRFB1"/>
</dbReference>
<gene>
    <name evidence="7" type="ORF">GDO81_002492</name>
</gene>
<proteinExistence type="predicted"/>
<feature type="region of interest" description="Disordered" evidence="5">
    <location>
        <begin position="128"/>
        <end position="610"/>
    </location>
</feature>
<dbReference type="GO" id="GO:0030686">
    <property type="term" value="C:90S preribosome"/>
    <property type="evidence" value="ECO:0007669"/>
    <property type="project" value="TreeGrafter"/>
</dbReference>
<comment type="caution">
    <text evidence="7">The sequence shown here is derived from an EMBL/GenBank/DDBJ whole genome shotgun (WGS) entry which is preliminary data.</text>
</comment>
<feature type="compositionally biased region" description="Acidic residues" evidence="5">
    <location>
        <begin position="408"/>
        <end position="419"/>
    </location>
</feature>
<protein>
    <recommendedName>
        <fullName evidence="1">Serum response factor-binding protein 1</fullName>
    </recommendedName>
    <alternativeName>
        <fullName evidence="4">SRF-dependent transcription regulation-associated protein</fullName>
    </alternativeName>
</protein>
<keyword evidence="2" id="KW-0175">Coiled coil</keyword>
<name>A0AAV7DKQ3_ENGPU</name>
<dbReference type="PANTHER" id="PTHR23325">
    <property type="entry name" value="SERUM RESPONSE FACTOR-BINDING"/>
    <property type="match status" value="1"/>
</dbReference>
<feature type="compositionally biased region" description="Basic and acidic residues" evidence="5">
    <location>
        <begin position="345"/>
        <end position="377"/>
    </location>
</feature>
<feature type="compositionally biased region" description="Basic and acidic residues" evidence="5">
    <location>
        <begin position="201"/>
        <end position="217"/>
    </location>
</feature>
<evidence type="ECO:0000256" key="3">
    <source>
        <dbReference type="ARBA" id="ARBA00025646"/>
    </source>
</evidence>
<dbReference type="GO" id="GO:0005634">
    <property type="term" value="C:nucleus"/>
    <property type="evidence" value="ECO:0007669"/>
    <property type="project" value="TreeGrafter"/>
</dbReference>
<feature type="compositionally biased region" description="Low complexity" evidence="5">
    <location>
        <begin position="298"/>
        <end position="311"/>
    </location>
</feature>
<evidence type="ECO:0000313" key="8">
    <source>
        <dbReference type="Proteomes" id="UP000824782"/>
    </source>
</evidence>
<evidence type="ECO:0000256" key="2">
    <source>
        <dbReference type="ARBA" id="ARBA00023054"/>
    </source>
</evidence>
<feature type="compositionally biased region" description="Basic and acidic residues" evidence="5">
    <location>
        <begin position="420"/>
        <end position="435"/>
    </location>
</feature>
<evidence type="ECO:0000256" key="4">
    <source>
        <dbReference type="ARBA" id="ARBA00033254"/>
    </source>
</evidence>
<dbReference type="EMBL" id="WNYA01000001">
    <property type="protein sequence ID" value="KAG8598085.1"/>
    <property type="molecule type" value="Genomic_DNA"/>
</dbReference>
<keyword evidence="8" id="KW-1185">Reference proteome</keyword>
<dbReference type="Proteomes" id="UP000824782">
    <property type="component" value="Unassembled WGS sequence"/>
</dbReference>
<accession>A0AAV7DKQ3</accession>
<feature type="compositionally biased region" description="Polar residues" evidence="5">
    <location>
        <begin position="534"/>
        <end position="574"/>
    </location>
</feature>
<feature type="compositionally biased region" description="Basic and acidic residues" evidence="5">
    <location>
        <begin position="465"/>
        <end position="476"/>
    </location>
</feature>
<evidence type="ECO:0000313" key="7">
    <source>
        <dbReference type="EMBL" id="KAG8598085.1"/>
    </source>
</evidence>
<feature type="compositionally biased region" description="Low complexity" evidence="5">
    <location>
        <begin position="176"/>
        <end position="186"/>
    </location>
</feature>
<sequence>MTANPPVLNLNNEVVKMRADVKKVKALTIRKLIRHIQMLKNRKGTEEQVLQNKRRGERIYDEIQCIRKLKPDEVTKYALGNEVVFDKVFNNPSSSVEIRAVTRLATQPLIKEKIASIKEAVKAFKKARRNQAEPGVKPQQPSLPSKPEKKEKREAVKAFKKAMKNRAKSGVKSKKSSLPSKPVKSVAENQSNPGKAKQKRKKEESELENNKMDRSAEEIEDNASNVKGSDSCDAERDSVTTPQAQAPHSGKAKQMRKKEESELENNNSMDRSSEEMEDNESDGSDSCDVESDHVTTPQVQASQAVLQAASSSEKDIVPSISKRQIKQSIPDKVAMQNRLKKKNEHHIPDKNEVQSKIEKRTTDKDLMENKSKKKEQSKPAQETKPSVPSKNTGNKTQKVPDQKVLPDSESDSSDLEDSDAEPKEYFDDSTEERFLKQTPGCGDSNSDSEDNFFIGKVKRMKKKSSKSDGQEKKDQAEPTVSGPGENRGYSGPKKPRMESVFFTSLGETKPKFSYNKRESKFPPVRNNRAGNKPAFSQGNTSSWKPQPVKTSSWKPQPVKTSSWKPQPVKTSSWKPQPVKASAVPQKSKVQEQTLHPSWEASKKRKEQSQLAVFQGKKIVFDD</sequence>
<feature type="compositionally biased region" description="Polar residues" evidence="5">
    <location>
        <begin position="378"/>
        <end position="397"/>
    </location>
</feature>
<feature type="domain" description="Bud22" evidence="6">
    <location>
        <begin position="544"/>
        <end position="621"/>
    </location>
</feature>
<dbReference type="InterPro" id="IPR015158">
    <property type="entry name" value="Bud22_dom"/>
</dbReference>